<comment type="similarity">
    <text evidence="6">Belongs to the bacterial ring-hydroxylating dioxygenase ferredoxin component family.</text>
</comment>
<dbReference type="Gene3D" id="2.102.10.10">
    <property type="entry name" value="Rieske [2Fe-2S] iron-sulphur domain"/>
    <property type="match status" value="1"/>
</dbReference>
<dbReference type="AlphaFoldDB" id="A0A172TW88"/>
<keyword evidence="2" id="KW-0479">Metal-binding</keyword>
<dbReference type="InterPro" id="IPR036922">
    <property type="entry name" value="Rieske_2Fe-2S_sf"/>
</dbReference>
<sequence length="117" mass="13200">MDFKKRNWVRVALSVEELGIDEKQVIEADADGKMVCIGKYDGNLFAFAQKCPHAGGFFKEGIIDNAGNVLCPRHRYKFCVKNGRNVSGEGYYLKHWPVEVREEGVFVGLEAGGWKLF</sequence>
<dbReference type="CDD" id="cd03467">
    <property type="entry name" value="Rieske"/>
    <property type="match status" value="1"/>
</dbReference>
<feature type="domain" description="Rieske" evidence="7">
    <location>
        <begin position="8"/>
        <end position="107"/>
    </location>
</feature>
<keyword evidence="9" id="KW-1185">Reference proteome</keyword>
<dbReference type="GO" id="GO:0051537">
    <property type="term" value="F:2 iron, 2 sulfur cluster binding"/>
    <property type="evidence" value="ECO:0007669"/>
    <property type="project" value="UniProtKB-KW"/>
</dbReference>
<evidence type="ECO:0000256" key="2">
    <source>
        <dbReference type="ARBA" id="ARBA00022723"/>
    </source>
</evidence>
<dbReference type="InterPro" id="IPR017941">
    <property type="entry name" value="Rieske_2Fe-2S"/>
</dbReference>
<reference evidence="9" key="1">
    <citation type="submission" date="2015-01" db="EMBL/GenBank/DDBJ databases">
        <title>Flavisolibacter sp./LCS9/ whole genome sequencing.</title>
        <authorList>
            <person name="Kim M.K."/>
            <person name="Srinivasan S."/>
            <person name="Lee J.-J."/>
        </authorList>
    </citation>
    <scope>NUCLEOTIDE SEQUENCE [LARGE SCALE GENOMIC DNA]</scope>
    <source>
        <strain evidence="9">LCS9</strain>
    </source>
</reference>
<comment type="cofactor">
    <cofactor evidence="5">
        <name>[2Fe-2S] cluster</name>
        <dbReference type="ChEBI" id="CHEBI:190135"/>
    </cofactor>
</comment>
<evidence type="ECO:0000313" key="8">
    <source>
        <dbReference type="EMBL" id="ANE51371.1"/>
    </source>
</evidence>
<protein>
    <recommendedName>
        <fullName evidence="7">Rieske domain-containing protein</fullName>
    </recommendedName>
</protein>
<dbReference type="RefSeq" id="WP_066405335.1">
    <property type="nucleotide sequence ID" value="NZ_CP011390.1"/>
</dbReference>
<dbReference type="SUPFAM" id="SSF50022">
    <property type="entry name" value="ISP domain"/>
    <property type="match status" value="1"/>
</dbReference>
<proteinExistence type="inferred from homology"/>
<keyword evidence="1" id="KW-0001">2Fe-2S</keyword>
<dbReference type="EMBL" id="CP011390">
    <property type="protein sequence ID" value="ANE51371.1"/>
    <property type="molecule type" value="Genomic_DNA"/>
</dbReference>
<dbReference type="KEGG" id="fla:SY85_13475"/>
<dbReference type="STRING" id="1492898.SY85_13475"/>
<dbReference type="Proteomes" id="UP000077177">
    <property type="component" value="Chromosome"/>
</dbReference>
<reference evidence="8 9" key="2">
    <citation type="journal article" date="2016" name="Int. J. Syst. Evol. Microbiol.">
        <title>Flavisolibacter tropicus sp. nov., isolated from tropical soil.</title>
        <authorList>
            <person name="Lee J.J."/>
            <person name="Kang M.S."/>
            <person name="Kim G.S."/>
            <person name="Lee C.S."/>
            <person name="Lim S."/>
            <person name="Lee J."/>
            <person name="Roh S.H."/>
            <person name="Kang H."/>
            <person name="Ha J.M."/>
            <person name="Bae S."/>
            <person name="Jung H.Y."/>
            <person name="Kim M.K."/>
        </authorList>
    </citation>
    <scope>NUCLEOTIDE SEQUENCE [LARGE SCALE GENOMIC DNA]</scope>
    <source>
        <strain evidence="8 9">LCS9</strain>
    </source>
</reference>
<evidence type="ECO:0000256" key="4">
    <source>
        <dbReference type="ARBA" id="ARBA00023014"/>
    </source>
</evidence>
<dbReference type="PROSITE" id="PS51296">
    <property type="entry name" value="RIESKE"/>
    <property type="match status" value="1"/>
</dbReference>
<dbReference type="OrthoDB" id="593800at2"/>
<name>A0A172TW88_9BACT</name>
<evidence type="ECO:0000256" key="5">
    <source>
        <dbReference type="ARBA" id="ARBA00034078"/>
    </source>
</evidence>
<accession>A0A172TW88</accession>
<dbReference type="Pfam" id="PF00355">
    <property type="entry name" value="Rieske"/>
    <property type="match status" value="1"/>
</dbReference>
<gene>
    <name evidence="8" type="ORF">SY85_13475</name>
</gene>
<dbReference type="PANTHER" id="PTHR21496">
    <property type="entry name" value="FERREDOXIN-RELATED"/>
    <property type="match status" value="1"/>
</dbReference>
<organism evidence="8 9">
    <name type="scientific">Flavisolibacter tropicus</name>
    <dbReference type="NCBI Taxonomy" id="1492898"/>
    <lineage>
        <taxon>Bacteria</taxon>
        <taxon>Pseudomonadati</taxon>
        <taxon>Bacteroidota</taxon>
        <taxon>Chitinophagia</taxon>
        <taxon>Chitinophagales</taxon>
        <taxon>Chitinophagaceae</taxon>
        <taxon>Flavisolibacter</taxon>
    </lineage>
</organism>
<keyword evidence="4" id="KW-0411">Iron-sulfur</keyword>
<evidence type="ECO:0000256" key="6">
    <source>
        <dbReference type="ARBA" id="ARBA00038001"/>
    </source>
</evidence>
<keyword evidence="3" id="KW-0408">Iron</keyword>
<dbReference type="PANTHER" id="PTHR21496:SF0">
    <property type="entry name" value="RIESKE DOMAIN-CONTAINING PROTEIN"/>
    <property type="match status" value="1"/>
</dbReference>
<evidence type="ECO:0000259" key="7">
    <source>
        <dbReference type="PROSITE" id="PS51296"/>
    </source>
</evidence>
<evidence type="ECO:0000256" key="1">
    <source>
        <dbReference type="ARBA" id="ARBA00022714"/>
    </source>
</evidence>
<evidence type="ECO:0000256" key="3">
    <source>
        <dbReference type="ARBA" id="ARBA00023004"/>
    </source>
</evidence>
<evidence type="ECO:0000313" key="9">
    <source>
        <dbReference type="Proteomes" id="UP000077177"/>
    </source>
</evidence>
<dbReference type="GO" id="GO:0046872">
    <property type="term" value="F:metal ion binding"/>
    <property type="evidence" value="ECO:0007669"/>
    <property type="project" value="UniProtKB-KW"/>
</dbReference>